<sequence>MPRSPILEVVSTSHGNSQNVGCTHHRYGDSRSR</sequence>
<dbReference type="EMBL" id="BK032630">
    <property type="protein sequence ID" value="DAF52222.1"/>
    <property type="molecule type" value="Genomic_DNA"/>
</dbReference>
<proteinExistence type="predicted"/>
<protein>
    <submittedName>
        <fullName evidence="2">Uncharacterized protein</fullName>
    </submittedName>
</protein>
<accession>A0A8S5SMN0</accession>
<reference evidence="2" key="1">
    <citation type="journal article" date="2021" name="Proc. Natl. Acad. Sci. U.S.A.">
        <title>A Catalog of Tens of Thousands of Viruses from Human Metagenomes Reveals Hidden Associations with Chronic Diseases.</title>
        <authorList>
            <person name="Tisza M.J."/>
            <person name="Buck C.B."/>
        </authorList>
    </citation>
    <scope>NUCLEOTIDE SEQUENCE</scope>
    <source>
        <strain evidence="2">Ctq8D8</strain>
    </source>
</reference>
<name>A0A8S5SMN0_9CAUD</name>
<feature type="region of interest" description="Disordered" evidence="1">
    <location>
        <begin position="1"/>
        <end position="33"/>
    </location>
</feature>
<evidence type="ECO:0000256" key="1">
    <source>
        <dbReference type="SAM" id="MobiDB-lite"/>
    </source>
</evidence>
<organism evidence="2">
    <name type="scientific">Siphoviridae sp. ctq8D8</name>
    <dbReference type="NCBI Taxonomy" id="2827944"/>
    <lineage>
        <taxon>Viruses</taxon>
        <taxon>Duplodnaviria</taxon>
        <taxon>Heunggongvirae</taxon>
        <taxon>Uroviricota</taxon>
        <taxon>Caudoviricetes</taxon>
    </lineage>
</organism>
<evidence type="ECO:0000313" key="2">
    <source>
        <dbReference type="EMBL" id="DAF52222.1"/>
    </source>
</evidence>
<feature type="compositionally biased region" description="Polar residues" evidence="1">
    <location>
        <begin position="10"/>
        <end position="21"/>
    </location>
</feature>